<dbReference type="PROSITE" id="PS50928">
    <property type="entry name" value="ABC_TM1"/>
    <property type="match status" value="1"/>
</dbReference>
<comment type="subcellular location">
    <subcellularLocation>
        <location evidence="1 7">Cell membrane</location>
        <topology evidence="1 7">Multi-pass membrane protein</topology>
    </subcellularLocation>
</comment>
<keyword evidence="10" id="KW-1185">Reference proteome</keyword>
<feature type="transmembrane region" description="Helical" evidence="7">
    <location>
        <begin position="230"/>
        <end position="253"/>
    </location>
</feature>
<dbReference type="Pfam" id="PF00528">
    <property type="entry name" value="BPD_transp_1"/>
    <property type="match status" value="1"/>
</dbReference>
<dbReference type="Proteomes" id="UP001141950">
    <property type="component" value="Unassembled WGS sequence"/>
</dbReference>
<dbReference type="PANTHER" id="PTHR30193">
    <property type="entry name" value="ABC TRANSPORTER PERMEASE PROTEIN"/>
    <property type="match status" value="1"/>
</dbReference>
<evidence type="ECO:0000256" key="1">
    <source>
        <dbReference type="ARBA" id="ARBA00004651"/>
    </source>
</evidence>
<keyword evidence="4 7" id="KW-0812">Transmembrane</keyword>
<dbReference type="AlphaFoldDB" id="A0A9X2MY62"/>
<protein>
    <submittedName>
        <fullName evidence="9">Sugar ABC transporter permease</fullName>
    </submittedName>
</protein>
<accession>A0A9X2MY62</accession>
<name>A0A9X2MY62_9BACL</name>
<dbReference type="Gene3D" id="1.10.3720.10">
    <property type="entry name" value="MetI-like"/>
    <property type="match status" value="1"/>
</dbReference>
<keyword evidence="3" id="KW-1003">Cell membrane</keyword>
<feature type="transmembrane region" description="Helical" evidence="7">
    <location>
        <begin position="89"/>
        <end position="111"/>
    </location>
</feature>
<feature type="transmembrane region" description="Helical" evidence="7">
    <location>
        <begin position="28"/>
        <end position="50"/>
    </location>
</feature>
<dbReference type="InterPro" id="IPR035906">
    <property type="entry name" value="MetI-like_sf"/>
</dbReference>
<feature type="domain" description="ABC transmembrane type-1" evidence="8">
    <location>
        <begin position="85"/>
        <end position="301"/>
    </location>
</feature>
<sequence>MESKAPIVKVNNKEPRSKFSKILYSQTIAPYVFVLPFIITFAVFFVYPVFSAFSMSFQEIVPGESKFVGLDNYQEIWNPMFKKAVMNSAIYTVLTLALLIPIPLVLAVLLNSKVMILKDMFRATLFIPALTSVVVAGTIFRMAFGELEGSLMNSIVTSLGFEKQKWLGDQWLGMMTLLILACWRWIGVNLLYFLAGLQNIPKELYESASIDGATTWKQFTNITMPMLKPITIYVFTISIYGGLAMFTESFVLWSGNRSPKDIGLTIVGYLYRTGWEQFNLGLGAAVGVALLGITLIVTIIQLTFFGMFRKES</sequence>
<dbReference type="RefSeq" id="WP_257453143.1">
    <property type="nucleotide sequence ID" value="NZ_JANIPJ010000047.1"/>
</dbReference>
<keyword evidence="6 7" id="KW-0472">Membrane</keyword>
<dbReference type="GO" id="GO:0005886">
    <property type="term" value="C:plasma membrane"/>
    <property type="evidence" value="ECO:0007669"/>
    <property type="project" value="UniProtKB-SubCell"/>
</dbReference>
<evidence type="ECO:0000256" key="3">
    <source>
        <dbReference type="ARBA" id="ARBA00022475"/>
    </source>
</evidence>
<dbReference type="InterPro" id="IPR000515">
    <property type="entry name" value="MetI-like"/>
</dbReference>
<gene>
    <name evidence="9" type="ORF">NQZ67_29775</name>
</gene>
<dbReference type="CDD" id="cd06261">
    <property type="entry name" value="TM_PBP2"/>
    <property type="match status" value="1"/>
</dbReference>
<evidence type="ECO:0000259" key="8">
    <source>
        <dbReference type="PROSITE" id="PS50928"/>
    </source>
</evidence>
<evidence type="ECO:0000256" key="6">
    <source>
        <dbReference type="ARBA" id="ARBA00023136"/>
    </source>
</evidence>
<evidence type="ECO:0000256" key="2">
    <source>
        <dbReference type="ARBA" id="ARBA00022448"/>
    </source>
</evidence>
<feature type="transmembrane region" description="Helical" evidence="7">
    <location>
        <begin position="123"/>
        <end position="144"/>
    </location>
</feature>
<feature type="transmembrane region" description="Helical" evidence="7">
    <location>
        <begin position="171"/>
        <end position="195"/>
    </location>
</feature>
<proteinExistence type="inferred from homology"/>
<dbReference type="InterPro" id="IPR051393">
    <property type="entry name" value="ABC_transporter_permease"/>
</dbReference>
<evidence type="ECO:0000256" key="7">
    <source>
        <dbReference type="RuleBase" id="RU363032"/>
    </source>
</evidence>
<comment type="caution">
    <text evidence="9">The sequence shown here is derived from an EMBL/GenBank/DDBJ whole genome shotgun (WGS) entry which is preliminary data.</text>
</comment>
<evidence type="ECO:0000313" key="10">
    <source>
        <dbReference type="Proteomes" id="UP001141950"/>
    </source>
</evidence>
<feature type="transmembrane region" description="Helical" evidence="7">
    <location>
        <begin position="280"/>
        <end position="308"/>
    </location>
</feature>
<keyword evidence="5 7" id="KW-1133">Transmembrane helix</keyword>
<reference evidence="9" key="1">
    <citation type="submission" date="2022-08" db="EMBL/GenBank/DDBJ databases">
        <title>The genomic sequence of strain Paenibacillus sp. SCIV0701.</title>
        <authorList>
            <person name="Zhao H."/>
        </authorList>
    </citation>
    <scope>NUCLEOTIDE SEQUENCE</scope>
    <source>
        <strain evidence="9">SCIV0701</strain>
    </source>
</reference>
<comment type="similarity">
    <text evidence="7">Belongs to the binding-protein-dependent transport system permease family.</text>
</comment>
<evidence type="ECO:0000313" key="9">
    <source>
        <dbReference type="EMBL" id="MCR2808068.1"/>
    </source>
</evidence>
<keyword evidence="2 7" id="KW-0813">Transport</keyword>
<dbReference type="SUPFAM" id="SSF161098">
    <property type="entry name" value="MetI-like"/>
    <property type="match status" value="1"/>
</dbReference>
<dbReference type="GO" id="GO:0055085">
    <property type="term" value="P:transmembrane transport"/>
    <property type="evidence" value="ECO:0007669"/>
    <property type="project" value="InterPro"/>
</dbReference>
<evidence type="ECO:0000256" key="5">
    <source>
        <dbReference type="ARBA" id="ARBA00022989"/>
    </source>
</evidence>
<dbReference type="PANTHER" id="PTHR30193:SF37">
    <property type="entry name" value="INNER MEMBRANE ABC TRANSPORTER PERMEASE PROTEIN YCJO"/>
    <property type="match status" value="1"/>
</dbReference>
<dbReference type="EMBL" id="JANIPJ010000047">
    <property type="protein sequence ID" value="MCR2808068.1"/>
    <property type="molecule type" value="Genomic_DNA"/>
</dbReference>
<evidence type="ECO:0000256" key="4">
    <source>
        <dbReference type="ARBA" id="ARBA00022692"/>
    </source>
</evidence>
<organism evidence="9 10">
    <name type="scientific">Paenibacillus soyae</name>
    <dbReference type="NCBI Taxonomy" id="2969249"/>
    <lineage>
        <taxon>Bacteria</taxon>
        <taxon>Bacillati</taxon>
        <taxon>Bacillota</taxon>
        <taxon>Bacilli</taxon>
        <taxon>Bacillales</taxon>
        <taxon>Paenibacillaceae</taxon>
        <taxon>Paenibacillus</taxon>
    </lineage>
</organism>